<dbReference type="InterPro" id="IPR011598">
    <property type="entry name" value="bHLH_dom"/>
</dbReference>
<evidence type="ECO:0000256" key="1">
    <source>
        <dbReference type="ARBA" id="ARBA00004123"/>
    </source>
</evidence>
<dbReference type="Gene3D" id="4.10.280.10">
    <property type="entry name" value="Helix-loop-helix DNA-binding domain"/>
    <property type="match status" value="1"/>
</dbReference>
<keyword evidence="3 12" id="KW-0812">Transmembrane</keyword>
<dbReference type="GO" id="GO:0046983">
    <property type="term" value="F:protein dimerization activity"/>
    <property type="evidence" value="ECO:0007669"/>
    <property type="project" value="InterPro"/>
</dbReference>
<evidence type="ECO:0000256" key="2">
    <source>
        <dbReference type="ARBA" id="ARBA00004477"/>
    </source>
</evidence>
<feature type="transmembrane region" description="Helical" evidence="12">
    <location>
        <begin position="513"/>
        <end position="532"/>
    </location>
</feature>
<dbReference type="STRING" id="6689.A0A423U4W5"/>
<dbReference type="AlphaFoldDB" id="A0A423U4W5"/>
<evidence type="ECO:0000256" key="7">
    <source>
        <dbReference type="ARBA" id="ARBA00023125"/>
    </source>
</evidence>
<evidence type="ECO:0000256" key="8">
    <source>
        <dbReference type="ARBA" id="ARBA00023136"/>
    </source>
</evidence>
<feature type="domain" description="BHLH" evidence="13">
    <location>
        <begin position="316"/>
        <end position="366"/>
    </location>
</feature>
<evidence type="ECO:0000256" key="11">
    <source>
        <dbReference type="SAM" id="MobiDB-lite"/>
    </source>
</evidence>
<keyword evidence="4" id="KW-0256">Endoplasmic reticulum</keyword>
<keyword evidence="6" id="KW-0805">Transcription regulation</keyword>
<evidence type="ECO:0000259" key="13">
    <source>
        <dbReference type="PROSITE" id="PS50888"/>
    </source>
</evidence>
<dbReference type="InterPro" id="IPR036638">
    <property type="entry name" value="HLH_DNA-bd_sf"/>
</dbReference>
<feature type="transmembrane region" description="Helical" evidence="12">
    <location>
        <begin position="454"/>
        <end position="472"/>
    </location>
</feature>
<dbReference type="Pfam" id="PF00010">
    <property type="entry name" value="HLH"/>
    <property type="match status" value="1"/>
</dbReference>
<sequence length="1097" mass="122040">MEDDVMIPDDFVEEDILKQMNWPDLDLEDIKDLGLDWPEGDVLQGGLGGIVLPQHQHAGGIPSNTSTPTHSVMNTAQNNSINNALPLMSSEGLLGNNGYQIIKVAPQQQQQPPPQPQQTLHQQPQLVSGVPQVRQVAQVAPRVEPSTLVNVPQTLVTSSGLAQAPQLQQLLSQQTTAIQQSKQQQTAITSQLQPQTVQVQQQQVQQIASIPPQLTKRVVTTAVTQVVQQPTLIQQLVLPKTETTTTTSAGQCITVPHTVLYKAGTPTLATIATPLQGLDTTTVVTGIPVVLDSERLPLARVVSAGVKPMIVPQKGEKRNSHNAIEKRYRCSINDKILELKNLVAGEEAKLHKSQILKKAIDYIRYLQSQNTRLRTELNTFRMRDGSQKITDLLGPYTPPPSDSSSPARSPLSDSSLPPSPSTTKLEVKEEPIPSPRSSPSYIPMARSMADGSRMMLCMMMLAVLAFNPMSFISKRRMPSFDDSFGEVPGRTILRDIESDEGTFSFQHIMYSSLMVWLVNFVIISVFLVRIFVYGEPIMRRKSAVSESFWRHRKQADLCLAKGNYSNACHQYSMALSAIGRPLPSTVFEKVCSVMWQITRQILQRLYLGRWLAKHAGGVFLEHSIRDEIQECVRECSYVYHLLHKLHLMGHTQDSSHLLGLYLALTSINLGECGGVAEGEMAEMLVMAALRAKESLPERWRLYSRMFLAQAKRKSHKGNHGNNNSLQWLFTPSGNRFFVSHKWSYNAHRVSMFSQLTDKADPMAYLLVLYREHLLERAISTLMNPGNRADDVCEENAHRRTKTSDVLEYIHQLNETYCGPGTSFGLSLRDEVSSWWGAFCGVVAHWLLGEDEQAEALYSTLENVPEVLKASDDPLPMAVLYAVRARRQLGHSSPSSTLRLCERAGSALSDSIHQATYKHSSSMIQSVQLIVVDWLLGVRTVVWEEESTTDCDTLSVAPAHMLQGFQHDLALLRKLVQHIPGVLARVFLHEATLRMMAGASPARTQQLLDRSLRHRYNKPSVICGKEKKLGKIAGEREHATALMLACRHLPSQLLASPGERAGMLAEAAKTLEKIGDKRRLQDCYTLMKSLGTGVSSYC</sequence>
<dbReference type="PROSITE" id="PS50888">
    <property type="entry name" value="BHLH"/>
    <property type="match status" value="1"/>
</dbReference>
<proteinExistence type="predicted"/>
<dbReference type="PANTHER" id="PTHR46062">
    <property type="entry name" value="STEROL REGULATORY ELEMENT-BINDING PROTEIN"/>
    <property type="match status" value="1"/>
</dbReference>
<name>A0A423U4W5_PENVA</name>
<evidence type="ECO:0000256" key="3">
    <source>
        <dbReference type="ARBA" id="ARBA00022692"/>
    </source>
</evidence>
<comment type="caution">
    <text evidence="14">The sequence shown here is derived from an EMBL/GenBank/DDBJ whole genome shotgun (WGS) entry which is preliminary data.</text>
</comment>
<reference evidence="14 15" key="2">
    <citation type="submission" date="2019-01" db="EMBL/GenBank/DDBJ databases">
        <title>The decoding of complex shrimp genome reveals the adaptation for benthos swimmer, frequently molting mechanism and breeding impact on genome.</title>
        <authorList>
            <person name="Sun Y."/>
            <person name="Gao Y."/>
            <person name="Yu Y."/>
        </authorList>
    </citation>
    <scope>NUCLEOTIDE SEQUENCE [LARGE SCALE GENOMIC DNA]</scope>
    <source>
        <tissue evidence="14">Muscle</tissue>
    </source>
</reference>
<dbReference type="SMART" id="SM00353">
    <property type="entry name" value="HLH"/>
    <property type="match status" value="1"/>
</dbReference>
<evidence type="ECO:0000256" key="4">
    <source>
        <dbReference type="ARBA" id="ARBA00022824"/>
    </source>
</evidence>
<feature type="compositionally biased region" description="Low complexity" evidence="11">
    <location>
        <begin position="402"/>
        <end position="416"/>
    </location>
</feature>
<reference evidence="14 15" key="1">
    <citation type="submission" date="2018-04" db="EMBL/GenBank/DDBJ databases">
        <authorList>
            <person name="Zhang X."/>
            <person name="Yuan J."/>
            <person name="Li F."/>
            <person name="Xiang J."/>
        </authorList>
    </citation>
    <scope>NUCLEOTIDE SEQUENCE [LARGE SCALE GENOMIC DNA]</scope>
    <source>
        <tissue evidence="14">Muscle</tissue>
    </source>
</reference>
<evidence type="ECO:0000256" key="10">
    <source>
        <dbReference type="ARBA" id="ARBA00023242"/>
    </source>
</evidence>
<evidence type="ECO:0000256" key="5">
    <source>
        <dbReference type="ARBA" id="ARBA00022989"/>
    </source>
</evidence>
<keyword evidence="8 12" id="KW-0472">Membrane</keyword>
<keyword evidence="15" id="KW-1185">Reference proteome</keyword>
<evidence type="ECO:0000256" key="6">
    <source>
        <dbReference type="ARBA" id="ARBA00023015"/>
    </source>
</evidence>
<dbReference type="CDD" id="cd11394">
    <property type="entry name" value="bHLHzip_SREBP"/>
    <property type="match status" value="1"/>
</dbReference>
<dbReference type="GO" id="GO:0000981">
    <property type="term" value="F:DNA-binding transcription factor activity, RNA polymerase II-specific"/>
    <property type="evidence" value="ECO:0007669"/>
    <property type="project" value="TreeGrafter"/>
</dbReference>
<keyword evidence="10" id="KW-0539">Nucleus</keyword>
<dbReference type="SUPFAM" id="SSF47459">
    <property type="entry name" value="HLH, helix-loop-helix DNA-binding domain"/>
    <property type="match status" value="1"/>
</dbReference>
<dbReference type="GO" id="GO:0000978">
    <property type="term" value="F:RNA polymerase II cis-regulatory region sequence-specific DNA binding"/>
    <property type="evidence" value="ECO:0007669"/>
    <property type="project" value="TreeGrafter"/>
</dbReference>
<organism evidence="14 15">
    <name type="scientific">Penaeus vannamei</name>
    <name type="common">Whiteleg shrimp</name>
    <name type="synonym">Litopenaeus vannamei</name>
    <dbReference type="NCBI Taxonomy" id="6689"/>
    <lineage>
        <taxon>Eukaryota</taxon>
        <taxon>Metazoa</taxon>
        <taxon>Ecdysozoa</taxon>
        <taxon>Arthropoda</taxon>
        <taxon>Crustacea</taxon>
        <taxon>Multicrustacea</taxon>
        <taxon>Malacostraca</taxon>
        <taxon>Eumalacostraca</taxon>
        <taxon>Eucarida</taxon>
        <taxon>Decapoda</taxon>
        <taxon>Dendrobranchiata</taxon>
        <taxon>Penaeoidea</taxon>
        <taxon>Penaeidae</taxon>
        <taxon>Penaeus</taxon>
    </lineage>
</organism>
<dbReference type="GO" id="GO:0005789">
    <property type="term" value="C:endoplasmic reticulum membrane"/>
    <property type="evidence" value="ECO:0007669"/>
    <property type="project" value="UniProtKB-SubCell"/>
</dbReference>
<dbReference type="Proteomes" id="UP000283509">
    <property type="component" value="Unassembled WGS sequence"/>
</dbReference>
<dbReference type="PANTHER" id="PTHR46062:SF1">
    <property type="entry name" value="LP12374P"/>
    <property type="match status" value="1"/>
</dbReference>
<gene>
    <name evidence="14" type="ORF">C7M84_023077</name>
</gene>
<evidence type="ECO:0000313" key="15">
    <source>
        <dbReference type="Proteomes" id="UP000283509"/>
    </source>
</evidence>
<dbReference type="EMBL" id="QCYY01000638">
    <property type="protein sequence ID" value="ROT83748.1"/>
    <property type="molecule type" value="Genomic_DNA"/>
</dbReference>
<keyword evidence="9" id="KW-0804">Transcription</keyword>
<keyword evidence="7" id="KW-0238">DNA-binding</keyword>
<keyword evidence="5 12" id="KW-1133">Transmembrane helix</keyword>
<accession>A0A423U4W5</accession>
<feature type="region of interest" description="Disordered" evidence="11">
    <location>
        <begin position="389"/>
        <end position="443"/>
    </location>
</feature>
<comment type="subcellular location">
    <subcellularLocation>
        <location evidence="2">Endoplasmic reticulum membrane</location>
        <topology evidence="2">Multi-pass membrane protein</topology>
    </subcellularLocation>
    <subcellularLocation>
        <location evidence="1">Nucleus</location>
    </subcellularLocation>
</comment>
<dbReference type="OrthoDB" id="2133190at2759"/>
<evidence type="ECO:0000313" key="14">
    <source>
        <dbReference type="EMBL" id="ROT83748.1"/>
    </source>
</evidence>
<protein>
    <submittedName>
        <fullName evidence="14">Sterol regulatory element-binding protein 1</fullName>
    </submittedName>
</protein>
<evidence type="ECO:0000256" key="12">
    <source>
        <dbReference type="SAM" id="Phobius"/>
    </source>
</evidence>
<dbReference type="GO" id="GO:0005634">
    <property type="term" value="C:nucleus"/>
    <property type="evidence" value="ECO:0007669"/>
    <property type="project" value="UniProtKB-SubCell"/>
</dbReference>
<evidence type="ECO:0000256" key="9">
    <source>
        <dbReference type="ARBA" id="ARBA00023163"/>
    </source>
</evidence>